<gene>
    <name evidence="1" type="ORF">OIK44_07615</name>
</gene>
<comment type="caution">
    <text evidence="1">The sequence shown here is derived from an EMBL/GenBank/DDBJ whole genome shotgun (WGS) entry which is preliminary data.</text>
</comment>
<organism evidence="1 2">
    <name type="scientific">Janthinobacterium fluminis</name>
    <dbReference type="NCBI Taxonomy" id="2987524"/>
    <lineage>
        <taxon>Bacteria</taxon>
        <taxon>Pseudomonadati</taxon>
        <taxon>Pseudomonadota</taxon>
        <taxon>Betaproteobacteria</taxon>
        <taxon>Burkholderiales</taxon>
        <taxon>Oxalobacteraceae</taxon>
        <taxon>Janthinobacterium</taxon>
    </lineage>
</organism>
<evidence type="ECO:0000313" key="1">
    <source>
        <dbReference type="EMBL" id="MDC8757452.1"/>
    </source>
</evidence>
<reference evidence="1 2" key="1">
    <citation type="submission" date="2022-10" db="EMBL/GenBank/DDBJ databases">
        <title>Janthinobacterium sp. hw3 Genome sequencing.</title>
        <authorList>
            <person name="Park S."/>
        </authorList>
    </citation>
    <scope>NUCLEOTIDE SEQUENCE [LARGE SCALE GENOMIC DNA]</scope>
    <source>
        <strain evidence="2">hw3</strain>
    </source>
</reference>
<proteinExistence type="predicted"/>
<sequence>MAQTHIVVGVALDESALTLEELARACAVEPEWVRERVDTGILGGPAAPSQRRFSGADLARARRLRDVERTFDADENLAALVVDLSEEVRRLRARLRAAGLV</sequence>
<dbReference type="Gene3D" id="1.10.1660.10">
    <property type="match status" value="1"/>
</dbReference>
<dbReference type="RefSeq" id="WP_273670127.1">
    <property type="nucleotide sequence ID" value="NZ_JAQQXR010000002.1"/>
</dbReference>
<evidence type="ECO:0000313" key="2">
    <source>
        <dbReference type="Proteomes" id="UP001221208"/>
    </source>
</evidence>
<accession>A0ABT5K115</accession>
<dbReference type="EMBL" id="JAQQXR010000002">
    <property type="protein sequence ID" value="MDC8757452.1"/>
    <property type="molecule type" value="Genomic_DNA"/>
</dbReference>
<name>A0ABT5K115_9BURK</name>
<dbReference type="Proteomes" id="UP001221208">
    <property type="component" value="Unassembled WGS sequence"/>
</dbReference>
<keyword evidence="2" id="KW-1185">Reference proteome</keyword>
<protein>
    <submittedName>
        <fullName evidence="1">MerR family transcriptional regulator</fullName>
    </submittedName>
</protein>